<keyword evidence="2" id="KW-1185">Reference proteome</keyword>
<sequence length="107" mass="11838">MDNILSSIQTYGTYLCLLTENIPLKYSQRNKVHLPTGILAHFSHIGSSQVLGGTEISNDLYSGIVMGNEKLENDSQKDQVNVVSSTKSSSIDLSLWNKRLGHVPIMF</sequence>
<dbReference type="EMBL" id="JACXVP010000007">
    <property type="protein sequence ID" value="KAG5596200.1"/>
    <property type="molecule type" value="Genomic_DNA"/>
</dbReference>
<accession>A0A9J5Y9I8</accession>
<proteinExistence type="predicted"/>
<dbReference type="OrthoDB" id="1745225at2759"/>
<reference evidence="1 2" key="1">
    <citation type="submission" date="2020-09" db="EMBL/GenBank/DDBJ databases">
        <title>De no assembly of potato wild relative species, Solanum commersonii.</title>
        <authorList>
            <person name="Cho K."/>
        </authorList>
    </citation>
    <scope>NUCLEOTIDE SEQUENCE [LARGE SCALE GENOMIC DNA]</scope>
    <source>
        <strain evidence="1">LZ3.2</strain>
        <tissue evidence="1">Leaf</tissue>
    </source>
</reference>
<dbReference type="Proteomes" id="UP000824120">
    <property type="component" value="Chromosome 7"/>
</dbReference>
<protein>
    <submittedName>
        <fullName evidence="1">Uncharacterized protein</fullName>
    </submittedName>
</protein>
<organism evidence="1 2">
    <name type="scientific">Solanum commersonii</name>
    <name type="common">Commerson's wild potato</name>
    <name type="synonym">Commerson's nightshade</name>
    <dbReference type="NCBI Taxonomy" id="4109"/>
    <lineage>
        <taxon>Eukaryota</taxon>
        <taxon>Viridiplantae</taxon>
        <taxon>Streptophyta</taxon>
        <taxon>Embryophyta</taxon>
        <taxon>Tracheophyta</taxon>
        <taxon>Spermatophyta</taxon>
        <taxon>Magnoliopsida</taxon>
        <taxon>eudicotyledons</taxon>
        <taxon>Gunneridae</taxon>
        <taxon>Pentapetalae</taxon>
        <taxon>asterids</taxon>
        <taxon>lamiids</taxon>
        <taxon>Solanales</taxon>
        <taxon>Solanaceae</taxon>
        <taxon>Solanoideae</taxon>
        <taxon>Solaneae</taxon>
        <taxon>Solanum</taxon>
    </lineage>
</organism>
<comment type="caution">
    <text evidence="1">The sequence shown here is derived from an EMBL/GenBank/DDBJ whole genome shotgun (WGS) entry which is preliminary data.</text>
</comment>
<dbReference type="AlphaFoldDB" id="A0A9J5Y9I8"/>
<gene>
    <name evidence="1" type="ORF">H5410_037432</name>
</gene>
<evidence type="ECO:0000313" key="1">
    <source>
        <dbReference type="EMBL" id="KAG5596200.1"/>
    </source>
</evidence>
<evidence type="ECO:0000313" key="2">
    <source>
        <dbReference type="Proteomes" id="UP000824120"/>
    </source>
</evidence>
<name>A0A9J5Y9I8_SOLCO</name>